<organism evidence="2 3">
    <name type="scientific">Lithohypha guttulata</name>
    <dbReference type="NCBI Taxonomy" id="1690604"/>
    <lineage>
        <taxon>Eukaryota</taxon>
        <taxon>Fungi</taxon>
        <taxon>Dikarya</taxon>
        <taxon>Ascomycota</taxon>
        <taxon>Pezizomycotina</taxon>
        <taxon>Eurotiomycetes</taxon>
        <taxon>Chaetothyriomycetidae</taxon>
        <taxon>Chaetothyriales</taxon>
        <taxon>Trichomeriaceae</taxon>
        <taxon>Lithohypha</taxon>
    </lineage>
</organism>
<feature type="transmembrane region" description="Helical" evidence="1">
    <location>
        <begin position="122"/>
        <end position="145"/>
    </location>
</feature>
<accession>A0AAN7SYC5</accession>
<name>A0AAN7SYC5_9EURO</name>
<gene>
    <name evidence="2" type="ORF">LTR05_006407</name>
</gene>
<feature type="transmembrane region" description="Helical" evidence="1">
    <location>
        <begin position="6"/>
        <end position="24"/>
    </location>
</feature>
<evidence type="ECO:0000313" key="3">
    <source>
        <dbReference type="Proteomes" id="UP001309876"/>
    </source>
</evidence>
<keyword evidence="1" id="KW-1133">Transmembrane helix</keyword>
<reference evidence="2 3" key="1">
    <citation type="submission" date="2023-08" db="EMBL/GenBank/DDBJ databases">
        <title>Black Yeasts Isolated from many extreme environments.</title>
        <authorList>
            <person name="Coleine C."/>
            <person name="Stajich J.E."/>
            <person name="Selbmann L."/>
        </authorList>
    </citation>
    <scope>NUCLEOTIDE SEQUENCE [LARGE SCALE GENOMIC DNA]</scope>
    <source>
        <strain evidence="2 3">CCFEE 5910</strain>
    </source>
</reference>
<comment type="caution">
    <text evidence="2">The sequence shown here is derived from an EMBL/GenBank/DDBJ whole genome shotgun (WGS) entry which is preliminary data.</text>
</comment>
<feature type="transmembrane region" description="Helical" evidence="1">
    <location>
        <begin position="166"/>
        <end position="187"/>
    </location>
</feature>
<feature type="transmembrane region" description="Helical" evidence="1">
    <location>
        <begin position="342"/>
        <end position="370"/>
    </location>
</feature>
<evidence type="ECO:0000313" key="2">
    <source>
        <dbReference type="EMBL" id="KAK5083900.1"/>
    </source>
</evidence>
<dbReference type="EMBL" id="JAVRRJ010000006">
    <property type="protein sequence ID" value="KAK5083900.1"/>
    <property type="molecule type" value="Genomic_DNA"/>
</dbReference>
<dbReference type="Proteomes" id="UP001309876">
    <property type="component" value="Unassembled WGS sequence"/>
</dbReference>
<feature type="transmembrane region" description="Helical" evidence="1">
    <location>
        <begin position="309"/>
        <end position="330"/>
    </location>
</feature>
<feature type="transmembrane region" description="Helical" evidence="1">
    <location>
        <begin position="246"/>
        <end position="273"/>
    </location>
</feature>
<feature type="transmembrane region" description="Helical" evidence="1">
    <location>
        <begin position="84"/>
        <end position="102"/>
    </location>
</feature>
<proteinExistence type="predicted"/>
<feature type="transmembrane region" description="Helical" evidence="1">
    <location>
        <begin position="207"/>
        <end position="225"/>
    </location>
</feature>
<dbReference type="AlphaFoldDB" id="A0AAN7SYC5"/>
<keyword evidence="1" id="KW-0812">Transmembrane</keyword>
<keyword evidence="3" id="KW-1185">Reference proteome</keyword>
<protein>
    <submittedName>
        <fullName evidence="2">Uncharacterized protein</fullName>
    </submittedName>
</protein>
<evidence type="ECO:0000256" key="1">
    <source>
        <dbReference type="SAM" id="Phobius"/>
    </source>
</evidence>
<sequence>MAGTGVKVTLFIFSALGFWTLWGFPARNNLLHFLGELSEPGASIPGPAYYPMKQRWTGIEPVDKQLTTLVGFFYTAIDGNRIDITLSFLNLGSQVLATWILITTESYRSGNKGSLTITSITIFGLLVAIVGYACVAPIYFVLHLINSPVVKNPRDWNVVLYQPIKLAIVPVATLIGFGIPSALMALPAPGLLTLESKLNWTAIQQGWPIWIYFSQKALEALVAWFDPMVSMRTEKQKRAETAKYMYRAYTFALGASAGAHLLFVGMGLAAWLLPGALSAKLQVQLHPENFFIPPNPFSDEKATTLANGALWFLQWDLIVGVLSTMVWGITVRLSAVGKVDSFGAWVAALIKYGFLSAVVGPSGAAVWAIWERDVVALKVKRE</sequence>
<keyword evidence="1" id="KW-0472">Membrane</keyword>